<comment type="caution">
    <text evidence="1">The sequence shown here is derived from an EMBL/GenBank/DDBJ whole genome shotgun (WGS) entry which is preliminary data.</text>
</comment>
<evidence type="ECO:0000313" key="1">
    <source>
        <dbReference type="EMBL" id="KAJ8682387.1"/>
    </source>
</evidence>
<dbReference type="Proteomes" id="UP001239111">
    <property type="component" value="Chromosome 1"/>
</dbReference>
<sequence length="392" mass="45038">MATFEPKPFQKNSKKLKCAVPGCKSNSHDNLDVYFHVIPQPNKRFVHVRDRNRKKRKVDQHIAWITALDIKCEVTKSLRVCSLHFKKEDYISIDSGNQNFRLLYHVAVPSCNLPHSNIDLIQRIKEQETKVANEWDEIKPVSTLASKVKNDCLDAFPKEALDQSPLVSSDPEPFSFVECAEVKSEKISDFDQCEMNNVSVESRRVETRFKLSNDYVQGPKNATIKFFEGALAPSHSSDSALRHSLGTQVNTRECKFHELLTSDKQLSTITGLRNFKILHRIVERVKLATDRRYEKNTTLLNTEDRVVMTFIKLKHDLSYSFIALMFECISEEECIDIFVETARIVYKYLDELSIPWSTFNLEKLLRNTLGLASNLNSSVKGDGSKKKRKVES</sequence>
<proteinExistence type="predicted"/>
<dbReference type="EMBL" id="CM056741">
    <property type="protein sequence ID" value="KAJ8682387.1"/>
    <property type="molecule type" value="Genomic_DNA"/>
</dbReference>
<protein>
    <submittedName>
        <fullName evidence="1">Uncharacterized protein</fullName>
    </submittedName>
</protein>
<evidence type="ECO:0000313" key="2">
    <source>
        <dbReference type="Proteomes" id="UP001239111"/>
    </source>
</evidence>
<organism evidence="1 2">
    <name type="scientific">Eretmocerus hayati</name>
    <dbReference type="NCBI Taxonomy" id="131215"/>
    <lineage>
        <taxon>Eukaryota</taxon>
        <taxon>Metazoa</taxon>
        <taxon>Ecdysozoa</taxon>
        <taxon>Arthropoda</taxon>
        <taxon>Hexapoda</taxon>
        <taxon>Insecta</taxon>
        <taxon>Pterygota</taxon>
        <taxon>Neoptera</taxon>
        <taxon>Endopterygota</taxon>
        <taxon>Hymenoptera</taxon>
        <taxon>Apocrita</taxon>
        <taxon>Proctotrupomorpha</taxon>
        <taxon>Chalcidoidea</taxon>
        <taxon>Aphelinidae</taxon>
        <taxon>Aphelininae</taxon>
        <taxon>Eretmocerus</taxon>
    </lineage>
</organism>
<name>A0ACC2PGC0_9HYME</name>
<keyword evidence="2" id="KW-1185">Reference proteome</keyword>
<reference evidence="1" key="1">
    <citation type="submission" date="2023-04" db="EMBL/GenBank/DDBJ databases">
        <title>A chromosome-level genome assembly of the parasitoid wasp Eretmocerus hayati.</title>
        <authorList>
            <person name="Zhong Y."/>
            <person name="Liu S."/>
            <person name="Liu Y."/>
        </authorList>
    </citation>
    <scope>NUCLEOTIDE SEQUENCE</scope>
    <source>
        <strain evidence="1">ZJU_SS_LIU_2023</strain>
    </source>
</reference>
<gene>
    <name evidence="1" type="ORF">QAD02_018179</name>
</gene>
<accession>A0ACC2PGC0</accession>